<dbReference type="InParanoid" id="A0A0C2ZTS2"/>
<reference evidence="1 2" key="1">
    <citation type="submission" date="2014-04" db="EMBL/GenBank/DDBJ databases">
        <authorList>
            <consortium name="DOE Joint Genome Institute"/>
            <person name="Kuo A."/>
            <person name="Kohler A."/>
            <person name="Nagy L.G."/>
            <person name="Floudas D."/>
            <person name="Copeland A."/>
            <person name="Barry K.W."/>
            <person name="Cichocki N."/>
            <person name="Veneault-Fourrey C."/>
            <person name="LaButti K."/>
            <person name="Lindquist E.A."/>
            <person name="Lipzen A."/>
            <person name="Lundell T."/>
            <person name="Morin E."/>
            <person name="Murat C."/>
            <person name="Sun H."/>
            <person name="Tunlid A."/>
            <person name="Henrissat B."/>
            <person name="Grigoriev I.V."/>
            <person name="Hibbett D.S."/>
            <person name="Martin F."/>
            <person name="Nordberg H.P."/>
            <person name="Cantor M.N."/>
            <person name="Hua S.X."/>
        </authorList>
    </citation>
    <scope>NUCLEOTIDE SEQUENCE [LARGE SCALE GENOMIC DNA]</scope>
    <source>
        <strain evidence="1 2">Foug A</strain>
    </source>
</reference>
<protein>
    <submittedName>
        <fullName evidence="1">Uncharacterized protein</fullName>
    </submittedName>
</protein>
<organism evidence="1 2">
    <name type="scientific">Scleroderma citrinum Foug A</name>
    <dbReference type="NCBI Taxonomy" id="1036808"/>
    <lineage>
        <taxon>Eukaryota</taxon>
        <taxon>Fungi</taxon>
        <taxon>Dikarya</taxon>
        <taxon>Basidiomycota</taxon>
        <taxon>Agaricomycotina</taxon>
        <taxon>Agaricomycetes</taxon>
        <taxon>Agaricomycetidae</taxon>
        <taxon>Boletales</taxon>
        <taxon>Sclerodermatineae</taxon>
        <taxon>Sclerodermataceae</taxon>
        <taxon>Scleroderma</taxon>
    </lineage>
</organism>
<dbReference type="EMBL" id="KN822125">
    <property type="protein sequence ID" value="KIM55942.1"/>
    <property type="molecule type" value="Genomic_DNA"/>
</dbReference>
<evidence type="ECO:0000313" key="1">
    <source>
        <dbReference type="EMBL" id="KIM55942.1"/>
    </source>
</evidence>
<keyword evidence="2" id="KW-1185">Reference proteome</keyword>
<dbReference type="HOGENOM" id="CLU_2655874_0_0_1"/>
<dbReference type="Proteomes" id="UP000053989">
    <property type="component" value="Unassembled WGS sequence"/>
</dbReference>
<accession>A0A0C2ZTS2</accession>
<dbReference type="AlphaFoldDB" id="A0A0C2ZTS2"/>
<evidence type="ECO:0000313" key="2">
    <source>
        <dbReference type="Proteomes" id="UP000053989"/>
    </source>
</evidence>
<gene>
    <name evidence="1" type="ORF">SCLCIDRAFT_1148644</name>
</gene>
<proteinExistence type="predicted"/>
<reference evidence="2" key="2">
    <citation type="submission" date="2015-01" db="EMBL/GenBank/DDBJ databases">
        <title>Evolutionary Origins and Diversification of the Mycorrhizal Mutualists.</title>
        <authorList>
            <consortium name="DOE Joint Genome Institute"/>
            <consortium name="Mycorrhizal Genomics Consortium"/>
            <person name="Kohler A."/>
            <person name="Kuo A."/>
            <person name="Nagy L.G."/>
            <person name="Floudas D."/>
            <person name="Copeland A."/>
            <person name="Barry K.W."/>
            <person name="Cichocki N."/>
            <person name="Veneault-Fourrey C."/>
            <person name="LaButti K."/>
            <person name="Lindquist E.A."/>
            <person name="Lipzen A."/>
            <person name="Lundell T."/>
            <person name="Morin E."/>
            <person name="Murat C."/>
            <person name="Riley R."/>
            <person name="Ohm R."/>
            <person name="Sun H."/>
            <person name="Tunlid A."/>
            <person name="Henrissat B."/>
            <person name="Grigoriev I.V."/>
            <person name="Hibbett D.S."/>
            <person name="Martin F."/>
        </authorList>
    </citation>
    <scope>NUCLEOTIDE SEQUENCE [LARGE SCALE GENOMIC DNA]</scope>
    <source>
        <strain evidence="2">Foug A</strain>
    </source>
</reference>
<name>A0A0C2ZTS2_9AGAM</name>
<sequence length="76" mass="8273">MQGLLIPHSSTSTLVVPSASRPSISSLFTTGTTAFESISVRIAAEAHRLMWGPPWFPPLARSITPMWLLLASTQEH</sequence>